<gene>
    <name evidence="12" type="primary">dnaG</name>
    <name evidence="14" type="ordered locus">HCW_02740</name>
</gene>
<dbReference type="Gene3D" id="3.40.1360.10">
    <property type="match status" value="1"/>
</dbReference>
<dbReference type="PANTHER" id="PTHR30313:SF2">
    <property type="entry name" value="DNA PRIMASE"/>
    <property type="match status" value="1"/>
</dbReference>
<dbReference type="Pfam" id="PF01807">
    <property type="entry name" value="Zn_ribbon_DnaG"/>
    <property type="match status" value="1"/>
</dbReference>
<evidence type="ECO:0000256" key="12">
    <source>
        <dbReference type="HAMAP-Rule" id="MF_00974"/>
    </source>
</evidence>
<keyword evidence="2 12" id="KW-0639">Primosome</keyword>
<dbReference type="EMBL" id="CP003479">
    <property type="protein sequence ID" value="AFI03829.1"/>
    <property type="molecule type" value="Genomic_DNA"/>
</dbReference>
<evidence type="ECO:0000256" key="1">
    <source>
        <dbReference type="ARBA" id="ARBA00022478"/>
    </source>
</evidence>
<keyword evidence="11 12" id="KW-0804">Transcription</keyword>
<dbReference type="InterPro" id="IPR034151">
    <property type="entry name" value="TOPRIM_DnaG_bac"/>
</dbReference>
<comment type="similarity">
    <text evidence="12">Belongs to the DnaG primase family.</text>
</comment>
<comment type="domain">
    <text evidence="12">Contains an N-terminal zinc-binding domain, a central core domain that contains the primase activity, and a C-terminal DnaB-binding domain.</text>
</comment>
<dbReference type="PANTHER" id="PTHR30313">
    <property type="entry name" value="DNA PRIMASE"/>
    <property type="match status" value="1"/>
</dbReference>
<evidence type="ECO:0000313" key="14">
    <source>
        <dbReference type="EMBL" id="AFI03829.1"/>
    </source>
</evidence>
<dbReference type="InterPro" id="IPR030846">
    <property type="entry name" value="DnaG_bac"/>
</dbReference>
<dbReference type="InterPro" id="IPR006295">
    <property type="entry name" value="DNA_primase_DnaG"/>
</dbReference>
<dbReference type="GO" id="GO:0000428">
    <property type="term" value="C:DNA-directed RNA polymerase complex"/>
    <property type="evidence" value="ECO:0007669"/>
    <property type="project" value="UniProtKB-KW"/>
</dbReference>
<dbReference type="Proteomes" id="UP000005010">
    <property type="component" value="Chromosome"/>
</dbReference>
<dbReference type="Gene3D" id="3.90.980.10">
    <property type="entry name" value="DNA primase, catalytic core, N-terminal domain"/>
    <property type="match status" value="1"/>
</dbReference>
<dbReference type="Gene3D" id="3.90.580.10">
    <property type="entry name" value="Zinc finger, CHC2-type domain"/>
    <property type="match status" value="1"/>
</dbReference>
<evidence type="ECO:0000256" key="7">
    <source>
        <dbReference type="ARBA" id="ARBA00022771"/>
    </source>
</evidence>
<dbReference type="InterPro" id="IPR013264">
    <property type="entry name" value="DNAG_N"/>
</dbReference>
<dbReference type="PATRIC" id="fig|182217.3.peg.578"/>
<dbReference type="GO" id="GO:0006269">
    <property type="term" value="P:DNA replication, synthesis of primer"/>
    <property type="evidence" value="ECO:0007669"/>
    <property type="project" value="UniProtKB-UniRule"/>
</dbReference>
<comment type="subunit">
    <text evidence="12">Monomer. Interacts with DnaB.</text>
</comment>
<evidence type="ECO:0000256" key="11">
    <source>
        <dbReference type="ARBA" id="ARBA00023163"/>
    </source>
</evidence>
<dbReference type="SMART" id="SM00493">
    <property type="entry name" value="TOPRIM"/>
    <property type="match status" value="1"/>
</dbReference>
<organism evidence="14 15">
    <name type="scientific">Helicobacter cetorum (strain ATCC BAA-429 / MIT 00-7128)</name>
    <dbReference type="NCBI Taxonomy" id="182217"/>
    <lineage>
        <taxon>Bacteria</taxon>
        <taxon>Pseudomonadati</taxon>
        <taxon>Campylobacterota</taxon>
        <taxon>Epsilonproteobacteria</taxon>
        <taxon>Campylobacterales</taxon>
        <taxon>Helicobacteraceae</taxon>
        <taxon>Helicobacter</taxon>
    </lineage>
</organism>
<evidence type="ECO:0000256" key="4">
    <source>
        <dbReference type="ARBA" id="ARBA00022695"/>
    </source>
</evidence>
<evidence type="ECO:0000256" key="5">
    <source>
        <dbReference type="ARBA" id="ARBA00022705"/>
    </source>
</evidence>
<dbReference type="GO" id="GO:1990077">
    <property type="term" value="C:primosome complex"/>
    <property type="evidence" value="ECO:0007669"/>
    <property type="project" value="UniProtKB-KW"/>
</dbReference>
<dbReference type="SUPFAM" id="SSF57783">
    <property type="entry name" value="Zinc beta-ribbon"/>
    <property type="match status" value="1"/>
</dbReference>
<keyword evidence="7 12" id="KW-0863">Zinc-finger</keyword>
<comment type="cofactor">
    <cofactor evidence="12">
        <name>Zn(2+)</name>
        <dbReference type="ChEBI" id="CHEBI:29105"/>
    </cofactor>
    <text evidence="12">Binds 1 zinc ion per monomer.</text>
</comment>
<dbReference type="STRING" id="182217.HCW_02740"/>
<dbReference type="SUPFAM" id="SSF56731">
    <property type="entry name" value="DNA primase core"/>
    <property type="match status" value="1"/>
</dbReference>
<evidence type="ECO:0000256" key="2">
    <source>
        <dbReference type="ARBA" id="ARBA00022515"/>
    </source>
</evidence>
<keyword evidence="15" id="KW-1185">Reference proteome</keyword>
<feature type="zinc finger region" description="CHC2-type" evidence="12">
    <location>
        <begin position="37"/>
        <end position="61"/>
    </location>
</feature>
<protein>
    <recommendedName>
        <fullName evidence="12">DNA primase</fullName>
        <ecNumber evidence="12">2.7.7.101</ecNumber>
    </recommendedName>
</protein>
<dbReference type="AlphaFoldDB" id="I0ELL0"/>
<accession>I0ELL0</accession>
<comment type="function">
    <text evidence="12">RNA polymerase that catalyzes the synthesis of short RNA molecules used as primers for DNA polymerase during DNA replication.</text>
</comment>
<feature type="domain" description="Toprim" evidence="13">
    <location>
        <begin position="252"/>
        <end position="336"/>
    </location>
</feature>
<proteinExistence type="inferred from homology"/>
<evidence type="ECO:0000313" key="15">
    <source>
        <dbReference type="Proteomes" id="UP000005010"/>
    </source>
</evidence>
<keyword evidence="4 12" id="KW-0548">Nucleotidyltransferase</keyword>
<dbReference type="InterPro" id="IPR002694">
    <property type="entry name" value="Znf_CHC2"/>
</dbReference>
<keyword evidence="3 12" id="KW-0808">Transferase</keyword>
<dbReference type="EC" id="2.7.7.101" evidence="12"/>
<reference evidence="15" key="1">
    <citation type="submission" date="2012-04" db="EMBL/GenBank/DDBJ databases">
        <title>Complete genome sequence of Helicobacter cetorum strain MIT 00-7128.</title>
        <authorList>
            <person name="Kersulyte D."/>
            <person name="Berg D.E."/>
        </authorList>
    </citation>
    <scope>NUCLEOTIDE SEQUENCE [LARGE SCALE GENOMIC DNA]</scope>
    <source>
        <strain evidence="15">MIT 00-7128</strain>
    </source>
</reference>
<dbReference type="SMART" id="SM00400">
    <property type="entry name" value="ZnF_CHCC"/>
    <property type="match status" value="1"/>
</dbReference>
<evidence type="ECO:0000256" key="6">
    <source>
        <dbReference type="ARBA" id="ARBA00022723"/>
    </source>
</evidence>
<dbReference type="HOGENOM" id="CLU_013501_3_2_7"/>
<dbReference type="NCBIfam" id="TIGR01391">
    <property type="entry name" value="dnaG"/>
    <property type="match status" value="1"/>
</dbReference>
<dbReference type="GO" id="GO:0003677">
    <property type="term" value="F:DNA binding"/>
    <property type="evidence" value="ECO:0007669"/>
    <property type="project" value="UniProtKB-KW"/>
</dbReference>
<evidence type="ECO:0000256" key="3">
    <source>
        <dbReference type="ARBA" id="ARBA00022679"/>
    </source>
</evidence>
<dbReference type="GO" id="GO:0005737">
    <property type="term" value="C:cytoplasm"/>
    <property type="evidence" value="ECO:0007669"/>
    <property type="project" value="TreeGrafter"/>
</dbReference>
<keyword evidence="8 12" id="KW-0862">Zinc</keyword>
<name>I0ELL0_HELC0</name>
<dbReference type="HAMAP" id="MF_00974">
    <property type="entry name" value="DNA_primase_DnaG"/>
    <property type="match status" value="1"/>
</dbReference>
<dbReference type="InterPro" id="IPR036977">
    <property type="entry name" value="DNA_primase_Znf_CHC2"/>
</dbReference>
<dbReference type="eggNOG" id="COG0358">
    <property type="taxonomic scope" value="Bacteria"/>
</dbReference>
<keyword evidence="10 12" id="KW-0238">DNA-binding</keyword>
<keyword evidence="1 12" id="KW-0240">DNA-directed RNA polymerase</keyword>
<keyword evidence="9" id="KW-0460">Magnesium</keyword>
<dbReference type="CDD" id="cd03364">
    <property type="entry name" value="TOPRIM_DnaG_primases"/>
    <property type="match status" value="1"/>
</dbReference>
<dbReference type="InterPro" id="IPR050219">
    <property type="entry name" value="DnaG_primase"/>
</dbReference>
<dbReference type="GO" id="GO:0003899">
    <property type="term" value="F:DNA-directed RNA polymerase activity"/>
    <property type="evidence" value="ECO:0007669"/>
    <property type="project" value="UniProtKB-UniRule"/>
</dbReference>
<dbReference type="PROSITE" id="PS50880">
    <property type="entry name" value="TOPRIM"/>
    <property type="match status" value="1"/>
</dbReference>
<dbReference type="GO" id="GO:0008270">
    <property type="term" value="F:zinc ion binding"/>
    <property type="evidence" value="ECO:0007669"/>
    <property type="project" value="UniProtKB-UniRule"/>
</dbReference>
<sequence length="521" mass="60268">MPKIKNLEELKQIVSISAVIEKYLDLHKCGTSLKAKCPFHSEKSASFMVSESKGIYKCFGCDAKGDAFTFIQDFKQVSFFESVKEVAGIFNFTLEIEEDEESLKREKFIDVLNFANNKFKKRLLESSKQTLDYLLRRGITLEMIQEHEIGFCLGADLEVIKSNFEDYELLGSALFNYNAKKELVSYCNYRITIPLKDNHGKIRSFSARINHNESHNKDRTPKYINGRDSQIFKKSFILWNFHKAKEEIIKRKQIIICEGFFDVLGFIKFNKPHAVCAIGTAITKEHLNMLFKLDLEICFCLDNDEAGFNATLRAINLCFSLGYSNVSVINIIGDKKDMGDYLKDETPPLMTKINAFRFLCKNLLKESLTPKDKDRNYRNLKGIITHLSPFVRDEHERILNSYLPNSKEEEKKLPPLSLFEGRILRTAKDSESFLFIVSRNLNVNDFTHKEVFMQILQKNFNGLEFLKEYELIEPKDYSIVLLNFKEIGLKNSLKDALDSKDYHLASALQNKLKELKNSLLV</sequence>
<dbReference type="Pfam" id="PF08275">
    <property type="entry name" value="DNAG_N"/>
    <property type="match status" value="1"/>
</dbReference>
<dbReference type="InterPro" id="IPR037068">
    <property type="entry name" value="DNA_primase_core_N_sf"/>
</dbReference>
<evidence type="ECO:0000259" key="13">
    <source>
        <dbReference type="PROSITE" id="PS50880"/>
    </source>
</evidence>
<evidence type="ECO:0000256" key="8">
    <source>
        <dbReference type="ARBA" id="ARBA00022833"/>
    </source>
</evidence>
<keyword evidence="6 12" id="KW-0479">Metal-binding</keyword>
<dbReference type="RefSeq" id="WP_014660701.1">
    <property type="nucleotide sequence ID" value="NC_017737.1"/>
</dbReference>
<dbReference type="KEGG" id="hce:HCW_02740"/>
<evidence type="ECO:0000256" key="9">
    <source>
        <dbReference type="ARBA" id="ARBA00022842"/>
    </source>
</evidence>
<evidence type="ECO:0000256" key="10">
    <source>
        <dbReference type="ARBA" id="ARBA00023125"/>
    </source>
</evidence>
<dbReference type="Pfam" id="PF13155">
    <property type="entry name" value="Toprim_2"/>
    <property type="match status" value="1"/>
</dbReference>
<comment type="catalytic activity">
    <reaction evidence="12">
        <text>ssDNA + n NTP = ssDNA/pppN(pN)n-1 hybrid + (n-1) diphosphate.</text>
        <dbReference type="EC" id="2.7.7.101"/>
    </reaction>
</comment>
<keyword evidence="5 12" id="KW-0235">DNA replication</keyword>
<dbReference type="InterPro" id="IPR006171">
    <property type="entry name" value="TOPRIM_dom"/>
</dbReference>